<proteinExistence type="predicted"/>
<name>A0A5M8RNG2_9BACI</name>
<dbReference type="RefSeq" id="WP_148958662.1">
    <property type="nucleotide sequence ID" value="NZ_QSND01000003.1"/>
</dbReference>
<evidence type="ECO:0000313" key="3">
    <source>
        <dbReference type="Proteomes" id="UP000324326"/>
    </source>
</evidence>
<organism evidence="2 3">
    <name type="scientific">Bacillus swezeyi</name>
    <dbReference type="NCBI Taxonomy" id="1925020"/>
    <lineage>
        <taxon>Bacteria</taxon>
        <taxon>Bacillati</taxon>
        <taxon>Bacillota</taxon>
        <taxon>Bacilli</taxon>
        <taxon>Bacillales</taxon>
        <taxon>Bacillaceae</taxon>
        <taxon>Bacillus</taxon>
    </lineage>
</organism>
<dbReference type="InterPro" id="IPR051531">
    <property type="entry name" value="N-acetyltransferase"/>
</dbReference>
<dbReference type="EMBL" id="QSND01000003">
    <property type="protein sequence ID" value="KAA6449411.1"/>
    <property type="molecule type" value="Genomic_DNA"/>
</dbReference>
<dbReference type="Pfam" id="PF13302">
    <property type="entry name" value="Acetyltransf_3"/>
    <property type="match status" value="1"/>
</dbReference>
<dbReference type="SUPFAM" id="SSF55729">
    <property type="entry name" value="Acyl-CoA N-acyltransferases (Nat)"/>
    <property type="match status" value="1"/>
</dbReference>
<gene>
    <name evidence="2" type="ORF">DX927_16045</name>
</gene>
<dbReference type="GO" id="GO:0005737">
    <property type="term" value="C:cytoplasm"/>
    <property type="evidence" value="ECO:0007669"/>
    <property type="project" value="TreeGrafter"/>
</dbReference>
<comment type="caution">
    <text evidence="2">The sequence shown here is derived from an EMBL/GenBank/DDBJ whole genome shotgun (WGS) entry which is preliminary data.</text>
</comment>
<sequence length="186" mass="21652">MEALYTERLMLREMIIEDAEILYHYWSDREVTKYMNISPFTSAAQAREMIKMISDLSLEGQANRFSIVSKETNEVIGTCGFNMIDQENSRAEIGYDLGRSHWGKGFASEAVKELIHHGFTKMGLNRIEAKVEPENTPSIRLLQQLSFQKEGLLREYERAKGVLIDVYMFSLLRKKMRMRDSRITLE</sequence>
<dbReference type="STRING" id="1925020.BTA30_00505"/>
<feature type="domain" description="N-acetyltransferase" evidence="1">
    <location>
        <begin position="9"/>
        <end position="173"/>
    </location>
</feature>
<dbReference type="AlphaFoldDB" id="A0A5M8RNG2"/>
<dbReference type="Gene3D" id="3.40.630.30">
    <property type="match status" value="1"/>
</dbReference>
<dbReference type="InterPro" id="IPR000182">
    <property type="entry name" value="GNAT_dom"/>
</dbReference>
<evidence type="ECO:0000313" key="2">
    <source>
        <dbReference type="EMBL" id="KAA6449411.1"/>
    </source>
</evidence>
<protein>
    <submittedName>
        <fullName evidence="2">N-acetyltransferase</fullName>
    </submittedName>
</protein>
<dbReference type="Proteomes" id="UP000324326">
    <property type="component" value="Unassembled WGS sequence"/>
</dbReference>
<keyword evidence="2" id="KW-0808">Transferase</keyword>
<dbReference type="InterPro" id="IPR016181">
    <property type="entry name" value="Acyl_CoA_acyltransferase"/>
</dbReference>
<dbReference type="PANTHER" id="PTHR43792">
    <property type="entry name" value="GNAT FAMILY, PUTATIVE (AFU_ORTHOLOGUE AFUA_3G00765)-RELATED-RELATED"/>
    <property type="match status" value="1"/>
</dbReference>
<dbReference type="PANTHER" id="PTHR43792:SF9">
    <property type="entry name" value="RIBOSOMAL-PROTEIN-ALANINE ACETYLTRANSFERASE"/>
    <property type="match status" value="1"/>
</dbReference>
<evidence type="ECO:0000259" key="1">
    <source>
        <dbReference type="PROSITE" id="PS51186"/>
    </source>
</evidence>
<accession>A0A5M8RNG2</accession>
<reference evidence="2 3" key="1">
    <citation type="submission" date="2018-08" db="EMBL/GenBank/DDBJ databases">
        <title>Bacillus phenotypic plasticity.</title>
        <authorList>
            <person name="Hurtado E."/>
        </authorList>
    </citation>
    <scope>NUCLEOTIDE SEQUENCE [LARGE SCALE GENOMIC DNA]</scope>
    <source>
        <strain evidence="2 3">427</strain>
    </source>
</reference>
<dbReference type="PROSITE" id="PS51186">
    <property type="entry name" value="GNAT"/>
    <property type="match status" value="1"/>
</dbReference>
<dbReference type="GO" id="GO:0008999">
    <property type="term" value="F:protein-N-terminal-alanine acetyltransferase activity"/>
    <property type="evidence" value="ECO:0007669"/>
    <property type="project" value="TreeGrafter"/>
</dbReference>